<dbReference type="AlphaFoldDB" id="A0A9W7DPT0"/>
<evidence type="ECO:0000256" key="1">
    <source>
        <dbReference type="SAM" id="MobiDB-lite"/>
    </source>
</evidence>
<protein>
    <submittedName>
        <fullName evidence="2">Uncharacterized protein</fullName>
    </submittedName>
</protein>
<evidence type="ECO:0000313" key="2">
    <source>
        <dbReference type="EMBL" id="GMH46303.1"/>
    </source>
</evidence>
<sequence length="282" mass="29876">MSTRDDSMDLDAAMDAIEIDDDISGFLSPSPSSTSNDGTSSAVIPTQPKSLLSVLRPSIRQQTLGPPIIRRESLVKKGTESVVKSTNKRDLILTTECLVVCKVVRRNRDSGAEQDIRATTSAPEITKEEEEEEGEAIKGTYSEGGGGGRGTTAVEVKQFERLCDLMVIDLTKTSMLKHGEDTAPSTATGAPPPQAERGEDAEVERKSRNPFKNFRSKKKGRASMLPKSLAGAFLGTGSKKDPPPSPEGAGGAPNGNVKPPPDIFAAMDNLVSAGHNSSLSNP</sequence>
<proteinExistence type="predicted"/>
<dbReference type="Proteomes" id="UP001165082">
    <property type="component" value="Unassembled WGS sequence"/>
</dbReference>
<feature type="region of interest" description="Disordered" evidence="1">
    <location>
        <begin position="110"/>
        <end position="149"/>
    </location>
</feature>
<gene>
    <name evidence="2" type="ORF">TrRE_jg11503</name>
</gene>
<keyword evidence="3" id="KW-1185">Reference proteome</keyword>
<feature type="region of interest" description="Disordered" evidence="1">
    <location>
        <begin position="176"/>
        <end position="282"/>
    </location>
</feature>
<feature type="compositionally biased region" description="Basic and acidic residues" evidence="1">
    <location>
        <begin position="196"/>
        <end position="207"/>
    </location>
</feature>
<feature type="compositionally biased region" description="Low complexity" evidence="1">
    <location>
        <begin position="24"/>
        <end position="41"/>
    </location>
</feature>
<accession>A0A9W7DPT0</accession>
<evidence type="ECO:0000313" key="3">
    <source>
        <dbReference type="Proteomes" id="UP001165082"/>
    </source>
</evidence>
<feature type="region of interest" description="Disordered" evidence="1">
    <location>
        <begin position="22"/>
        <end position="42"/>
    </location>
</feature>
<comment type="caution">
    <text evidence="2">The sequence shown here is derived from an EMBL/GenBank/DDBJ whole genome shotgun (WGS) entry which is preliminary data.</text>
</comment>
<dbReference type="EMBL" id="BRXZ01004268">
    <property type="protein sequence ID" value="GMH46303.1"/>
    <property type="molecule type" value="Genomic_DNA"/>
</dbReference>
<organism evidence="2 3">
    <name type="scientific">Triparma retinervis</name>
    <dbReference type="NCBI Taxonomy" id="2557542"/>
    <lineage>
        <taxon>Eukaryota</taxon>
        <taxon>Sar</taxon>
        <taxon>Stramenopiles</taxon>
        <taxon>Ochrophyta</taxon>
        <taxon>Bolidophyceae</taxon>
        <taxon>Parmales</taxon>
        <taxon>Triparmaceae</taxon>
        <taxon>Triparma</taxon>
    </lineage>
</organism>
<reference evidence="2" key="1">
    <citation type="submission" date="2022-07" db="EMBL/GenBank/DDBJ databases">
        <title>Genome analysis of Parmales, a sister group of diatoms, reveals the evolutionary specialization of diatoms from phago-mixotrophs to photoautotrophs.</title>
        <authorList>
            <person name="Ban H."/>
            <person name="Sato S."/>
            <person name="Yoshikawa S."/>
            <person name="Kazumasa Y."/>
            <person name="Nakamura Y."/>
            <person name="Ichinomiya M."/>
            <person name="Saitoh K."/>
            <person name="Sato N."/>
            <person name="Blanc-Mathieu R."/>
            <person name="Endo H."/>
            <person name="Kuwata A."/>
            <person name="Ogata H."/>
        </authorList>
    </citation>
    <scope>NUCLEOTIDE SEQUENCE</scope>
</reference>
<name>A0A9W7DPT0_9STRA</name>